<keyword evidence="3" id="KW-1185">Reference proteome</keyword>
<dbReference type="AlphaFoldDB" id="A0AAD8E397"/>
<dbReference type="Proteomes" id="UP001233999">
    <property type="component" value="Unassembled WGS sequence"/>
</dbReference>
<accession>A0AAD8E397</accession>
<evidence type="ECO:0000313" key="2">
    <source>
        <dbReference type="EMBL" id="KAJ9575665.1"/>
    </source>
</evidence>
<evidence type="ECO:0000313" key="3">
    <source>
        <dbReference type="Proteomes" id="UP001233999"/>
    </source>
</evidence>
<proteinExistence type="predicted"/>
<organism evidence="2 3">
    <name type="scientific">Diploptera punctata</name>
    <name type="common">Pacific beetle cockroach</name>
    <dbReference type="NCBI Taxonomy" id="6984"/>
    <lineage>
        <taxon>Eukaryota</taxon>
        <taxon>Metazoa</taxon>
        <taxon>Ecdysozoa</taxon>
        <taxon>Arthropoda</taxon>
        <taxon>Hexapoda</taxon>
        <taxon>Insecta</taxon>
        <taxon>Pterygota</taxon>
        <taxon>Neoptera</taxon>
        <taxon>Polyneoptera</taxon>
        <taxon>Dictyoptera</taxon>
        <taxon>Blattodea</taxon>
        <taxon>Blaberoidea</taxon>
        <taxon>Blaberidae</taxon>
        <taxon>Diplopterinae</taxon>
        <taxon>Diploptera</taxon>
    </lineage>
</organism>
<name>A0AAD8E397_DIPPU</name>
<protein>
    <submittedName>
        <fullName evidence="2">Uncharacterized protein</fullName>
    </submittedName>
</protein>
<comment type="caution">
    <text evidence="2">The sequence shown here is derived from an EMBL/GenBank/DDBJ whole genome shotgun (WGS) entry which is preliminary data.</text>
</comment>
<feature type="compositionally biased region" description="Pro residues" evidence="1">
    <location>
        <begin position="81"/>
        <end position="93"/>
    </location>
</feature>
<reference evidence="2" key="1">
    <citation type="journal article" date="2023" name="IScience">
        <title>Live-bearing cockroach genome reveals convergent evolutionary mechanisms linked to viviparity in insects and beyond.</title>
        <authorList>
            <person name="Fouks B."/>
            <person name="Harrison M.C."/>
            <person name="Mikhailova A.A."/>
            <person name="Marchal E."/>
            <person name="English S."/>
            <person name="Carruthers M."/>
            <person name="Jennings E.C."/>
            <person name="Chiamaka E.L."/>
            <person name="Frigard R.A."/>
            <person name="Pippel M."/>
            <person name="Attardo G.M."/>
            <person name="Benoit J.B."/>
            <person name="Bornberg-Bauer E."/>
            <person name="Tobe S.S."/>
        </authorList>
    </citation>
    <scope>NUCLEOTIDE SEQUENCE</scope>
    <source>
        <strain evidence="2">Stay&amp;Tobe</strain>
    </source>
</reference>
<evidence type="ECO:0000256" key="1">
    <source>
        <dbReference type="SAM" id="MobiDB-lite"/>
    </source>
</evidence>
<dbReference type="EMBL" id="JASPKZ010009824">
    <property type="protein sequence ID" value="KAJ9575665.1"/>
    <property type="molecule type" value="Genomic_DNA"/>
</dbReference>
<feature type="region of interest" description="Disordered" evidence="1">
    <location>
        <begin position="65"/>
        <end position="93"/>
    </location>
</feature>
<reference evidence="2" key="2">
    <citation type="submission" date="2023-05" db="EMBL/GenBank/DDBJ databases">
        <authorList>
            <person name="Fouks B."/>
        </authorList>
    </citation>
    <scope>NUCLEOTIDE SEQUENCE</scope>
    <source>
        <strain evidence="2">Stay&amp;Tobe</strain>
        <tissue evidence="2">Testes</tissue>
    </source>
</reference>
<gene>
    <name evidence="2" type="ORF">L9F63_007473</name>
</gene>
<sequence length="118" mass="13615">MLYRLYGPNQNYYEHRNVTSDSGGGLEFDDEKRKHELLDGGIKASTIYFLMVVNSLYYKMDHRQVAPRSDRQPPMVFIIDPTPPPENDLPPPYPIVLQQETSLEQLRPTSKRSIASSF</sequence>